<feature type="transmembrane region" description="Helical" evidence="1">
    <location>
        <begin position="225"/>
        <end position="246"/>
    </location>
</feature>
<sequence length="252" mass="29070">MSNFLTFGSLLLYQLTFVNQRISIFTNEFLIKLACRILTALYCRIFWNFVVRPIEDIIDEATTVTTVRRTIRRWLHQRRRETQYVQLAGGFVVAGVTAMLSWPEISSRHWLAPASLYSSIILSLAAVIFASQQAMLIDRIIQTDDRSTAVQRDDQYFCFKADYWRKQRSSDTENPWAIRWSVLLAWQAPIMCLTYSLLLLFIGMTTHVVAPVARDTSWNADGKTMVFYLTFCAMFTISFLSVGPILHHSVEA</sequence>
<evidence type="ECO:0000313" key="2">
    <source>
        <dbReference type="EMBL" id="KAF2191755.1"/>
    </source>
</evidence>
<accession>A0A6A6EKT9</accession>
<organism evidence="2 3">
    <name type="scientific">Zopfia rhizophila CBS 207.26</name>
    <dbReference type="NCBI Taxonomy" id="1314779"/>
    <lineage>
        <taxon>Eukaryota</taxon>
        <taxon>Fungi</taxon>
        <taxon>Dikarya</taxon>
        <taxon>Ascomycota</taxon>
        <taxon>Pezizomycotina</taxon>
        <taxon>Dothideomycetes</taxon>
        <taxon>Dothideomycetes incertae sedis</taxon>
        <taxon>Zopfiaceae</taxon>
        <taxon>Zopfia</taxon>
    </lineage>
</organism>
<keyword evidence="1" id="KW-0472">Membrane</keyword>
<reference evidence="2" key="1">
    <citation type="journal article" date="2020" name="Stud. Mycol.">
        <title>101 Dothideomycetes genomes: a test case for predicting lifestyles and emergence of pathogens.</title>
        <authorList>
            <person name="Haridas S."/>
            <person name="Albert R."/>
            <person name="Binder M."/>
            <person name="Bloem J."/>
            <person name="Labutti K."/>
            <person name="Salamov A."/>
            <person name="Andreopoulos B."/>
            <person name="Baker S."/>
            <person name="Barry K."/>
            <person name="Bills G."/>
            <person name="Bluhm B."/>
            <person name="Cannon C."/>
            <person name="Castanera R."/>
            <person name="Culley D."/>
            <person name="Daum C."/>
            <person name="Ezra D."/>
            <person name="Gonzalez J."/>
            <person name="Henrissat B."/>
            <person name="Kuo A."/>
            <person name="Liang C."/>
            <person name="Lipzen A."/>
            <person name="Lutzoni F."/>
            <person name="Magnuson J."/>
            <person name="Mondo S."/>
            <person name="Nolan M."/>
            <person name="Ohm R."/>
            <person name="Pangilinan J."/>
            <person name="Park H.-J."/>
            <person name="Ramirez L."/>
            <person name="Alfaro M."/>
            <person name="Sun H."/>
            <person name="Tritt A."/>
            <person name="Yoshinaga Y."/>
            <person name="Zwiers L.-H."/>
            <person name="Turgeon B."/>
            <person name="Goodwin S."/>
            <person name="Spatafora J."/>
            <person name="Crous P."/>
            <person name="Grigoriev I."/>
        </authorList>
    </citation>
    <scope>NUCLEOTIDE SEQUENCE</scope>
    <source>
        <strain evidence="2">CBS 207.26</strain>
    </source>
</reference>
<keyword evidence="1" id="KW-1133">Transmembrane helix</keyword>
<dbReference type="Proteomes" id="UP000800200">
    <property type="component" value="Unassembled WGS sequence"/>
</dbReference>
<name>A0A6A6EKT9_9PEZI</name>
<protein>
    <submittedName>
        <fullName evidence="2">Uncharacterized protein</fullName>
    </submittedName>
</protein>
<evidence type="ECO:0000313" key="3">
    <source>
        <dbReference type="Proteomes" id="UP000800200"/>
    </source>
</evidence>
<feature type="transmembrane region" description="Helical" evidence="1">
    <location>
        <begin position="183"/>
        <end position="205"/>
    </location>
</feature>
<keyword evidence="3" id="KW-1185">Reference proteome</keyword>
<proteinExistence type="predicted"/>
<gene>
    <name evidence="2" type="ORF">K469DRAFT_718777</name>
</gene>
<dbReference type="EMBL" id="ML994616">
    <property type="protein sequence ID" value="KAF2191755.1"/>
    <property type="molecule type" value="Genomic_DNA"/>
</dbReference>
<dbReference type="AlphaFoldDB" id="A0A6A6EKT9"/>
<evidence type="ECO:0000256" key="1">
    <source>
        <dbReference type="SAM" id="Phobius"/>
    </source>
</evidence>
<feature type="transmembrane region" description="Helical" evidence="1">
    <location>
        <begin position="84"/>
        <end position="102"/>
    </location>
</feature>
<dbReference type="OrthoDB" id="5425102at2759"/>
<keyword evidence="1" id="KW-0812">Transmembrane</keyword>
<feature type="transmembrane region" description="Helical" evidence="1">
    <location>
        <begin position="114"/>
        <end position="131"/>
    </location>
</feature>